<protein>
    <recommendedName>
        <fullName evidence="3">RING-type domain-containing protein</fullName>
    </recommendedName>
</protein>
<dbReference type="GO" id="GO:0008270">
    <property type="term" value="F:zinc ion binding"/>
    <property type="evidence" value="ECO:0007669"/>
    <property type="project" value="UniProtKB-KW"/>
</dbReference>
<keyword evidence="1" id="KW-0862">Zinc</keyword>
<dbReference type="EMBL" id="GG686856">
    <property type="protein sequence ID" value="EEQ97916.1"/>
    <property type="molecule type" value="Genomic_DNA"/>
</dbReference>
<keyword evidence="1" id="KW-0479">Metal-binding</keyword>
<dbReference type="SMART" id="SM00184">
    <property type="entry name" value="RING"/>
    <property type="match status" value="1"/>
</dbReference>
<dbReference type="OrthoDB" id="449508at2759"/>
<dbReference type="InterPro" id="IPR013083">
    <property type="entry name" value="Znf_RING/FYVE/PHD"/>
</dbReference>
<dbReference type="AlphaFoldDB" id="C5LZC2"/>
<reference evidence="4 5" key="1">
    <citation type="submission" date="2008-07" db="EMBL/GenBank/DDBJ databases">
        <authorList>
            <person name="El-Sayed N."/>
            <person name="Caler E."/>
            <person name="Inman J."/>
            <person name="Amedeo P."/>
            <person name="Hass B."/>
            <person name="Wortman J."/>
        </authorList>
    </citation>
    <scope>NUCLEOTIDE SEQUENCE [LARGE SCALE GENOMIC DNA]</scope>
    <source>
        <strain evidence="5">ATCC 50983 / TXsc</strain>
    </source>
</reference>
<dbReference type="Gene3D" id="3.30.40.10">
    <property type="entry name" value="Zinc/RING finger domain, C3HC4 (zinc finger)"/>
    <property type="match status" value="1"/>
</dbReference>
<feature type="region of interest" description="Disordered" evidence="2">
    <location>
        <begin position="183"/>
        <end position="262"/>
    </location>
</feature>
<feature type="compositionally biased region" description="Polar residues" evidence="2">
    <location>
        <begin position="222"/>
        <end position="233"/>
    </location>
</feature>
<feature type="domain" description="RING-type" evidence="3">
    <location>
        <begin position="116"/>
        <end position="159"/>
    </location>
</feature>
<dbReference type="Proteomes" id="UP000007800">
    <property type="component" value="Unassembled WGS sequence"/>
</dbReference>
<dbReference type="GeneID" id="9037730"/>
<evidence type="ECO:0000259" key="3">
    <source>
        <dbReference type="PROSITE" id="PS50089"/>
    </source>
</evidence>
<sequence length="286" mass="30890">MPTFLRKLSFFKCGRKDRPSTVPLVAHGEEGDGADIVMDGIDIECGICRASRKIPEEANNFLCEVCESVNRVIVYPLGDRGVDVVEDPSCTLPRQRGAVHGFQLSEDSQKAALLPCSICLDRPGDCVLLPCNHGGFCQVCSIYVGCNLAVGGRHCPKCREYIDQIIRIGKIHEMELKGNPVALPMPLADEKPPEAAAPVGIERSKGNRRQEAPKRGTTTTTVGSSSCNNTPNPSVAGDDDDIDGDTNKSPRNESAPGTLPAVFAVELTSPRFRDCEERAEPKSTLQ</sequence>
<organism evidence="5">
    <name type="scientific">Perkinsus marinus (strain ATCC 50983 / TXsc)</name>
    <dbReference type="NCBI Taxonomy" id="423536"/>
    <lineage>
        <taxon>Eukaryota</taxon>
        <taxon>Sar</taxon>
        <taxon>Alveolata</taxon>
        <taxon>Perkinsozoa</taxon>
        <taxon>Perkinsea</taxon>
        <taxon>Perkinsida</taxon>
        <taxon>Perkinsidae</taxon>
        <taxon>Perkinsus</taxon>
    </lineage>
</organism>
<name>C5LZC2_PERM5</name>
<dbReference type="RefSeq" id="XP_002765199.1">
    <property type="nucleotide sequence ID" value="XM_002765153.1"/>
</dbReference>
<dbReference type="PROSITE" id="PS50089">
    <property type="entry name" value="ZF_RING_2"/>
    <property type="match status" value="1"/>
</dbReference>
<evidence type="ECO:0000313" key="4">
    <source>
        <dbReference type="EMBL" id="EEQ97916.1"/>
    </source>
</evidence>
<dbReference type="InParanoid" id="C5LZC2"/>
<evidence type="ECO:0000256" key="2">
    <source>
        <dbReference type="SAM" id="MobiDB-lite"/>
    </source>
</evidence>
<keyword evidence="1" id="KW-0863">Zinc-finger</keyword>
<dbReference type="InterPro" id="IPR001841">
    <property type="entry name" value="Znf_RING"/>
</dbReference>
<gene>
    <name evidence="4" type="ORF">Pmar_PMAR025540</name>
</gene>
<evidence type="ECO:0000256" key="1">
    <source>
        <dbReference type="PROSITE-ProRule" id="PRU00175"/>
    </source>
</evidence>
<dbReference type="SUPFAM" id="SSF57850">
    <property type="entry name" value="RING/U-box"/>
    <property type="match status" value="1"/>
</dbReference>
<proteinExistence type="predicted"/>
<keyword evidence="5" id="KW-1185">Reference proteome</keyword>
<accession>C5LZC2</accession>
<feature type="compositionally biased region" description="Basic and acidic residues" evidence="2">
    <location>
        <begin position="202"/>
        <end position="214"/>
    </location>
</feature>
<dbReference type="Pfam" id="PF13920">
    <property type="entry name" value="zf-C3HC4_3"/>
    <property type="match status" value="1"/>
</dbReference>
<evidence type="ECO:0000313" key="5">
    <source>
        <dbReference type="Proteomes" id="UP000007800"/>
    </source>
</evidence>